<comment type="caution">
    <text evidence="1">The sequence shown here is derived from an EMBL/GenBank/DDBJ whole genome shotgun (WGS) entry which is preliminary data.</text>
</comment>
<dbReference type="RefSeq" id="WP_081056110.1">
    <property type="nucleotide sequence ID" value="NZ_CADFEV010000002.1"/>
</dbReference>
<sequence length="173" mass="19847">MSEKKLRGIPRRLRAVKKWPERLLSCIPGNVWNANEPYWNWKIPVHHSLVLGRYATPATRRACAQGLIDASAHLLARKPAEIRSARVTCAICLPDMFASEVCVYLDEDYFSAQVHEGANVFGERKFIRDRKLSSEWALHVPTGISELGIIVKNLDEDGRSFEYECWYFGEIVR</sequence>
<name>A0AA45BDI1_BURVI</name>
<protein>
    <submittedName>
        <fullName evidence="1">DUF3916 domain-containing protein</fullName>
    </submittedName>
</protein>
<proteinExistence type="predicted"/>
<reference evidence="1 2" key="1">
    <citation type="submission" date="2018-03" db="EMBL/GenBank/DDBJ databases">
        <authorList>
            <person name="Nguyen K."/>
            <person name="Fouts D."/>
            <person name="Sutton G."/>
        </authorList>
    </citation>
    <scope>NUCLEOTIDE SEQUENCE [LARGE SCALE GENOMIC DNA]</scope>
    <source>
        <strain evidence="1 2">AU3578</strain>
    </source>
</reference>
<organism evidence="1 2">
    <name type="scientific">Burkholderia vietnamiensis</name>
    <dbReference type="NCBI Taxonomy" id="60552"/>
    <lineage>
        <taxon>Bacteria</taxon>
        <taxon>Pseudomonadati</taxon>
        <taxon>Pseudomonadota</taxon>
        <taxon>Betaproteobacteria</taxon>
        <taxon>Burkholderiales</taxon>
        <taxon>Burkholderiaceae</taxon>
        <taxon>Burkholderia</taxon>
        <taxon>Burkholderia cepacia complex</taxon>
    </lineage>
</organism>
<evidence type="ECO:0000313" key="1">
    <source>
        <dbReference type="EMBL" id="PRH40676.1"/>
    </source>
</evidence>
<gene>
    <name evidence="1" type="ORF">C6T65_19680</name>
</gene>
<dbReference type="EMBL" id="PVHK01000140">
    <property type="protein sequence ID" value="PRH40676.1"/>
    <property type="molecule type" value="Genomic_DNA"/>
</dbReference>
<dbReference type="InterPro" id="IPR025075">
    <property type="entry name" value="DUF3916"/>
</dbReference>
<dbReference type="Pfam" id="PF13079">
    <property type="entry name" value="DUF3916"/>
    <property type="match status" value="1"/>
</dbReference>
<evidence type="ECO:0000313" key="2">
    <source>
        <dbReference type="Proteomes" id="UP000237632"/>
    </source>
</evidence>
<accession>A0AA45BDI1</accession>
<dbReference type="Proteomes" id="UP000237632">
    <property type="component" value="Unassembled WGS sequence"/>
</dbReference>
<dbReference type="AlphaFoldDB" id="A0AA45BDI1"/>